<dbReference type="RefSeq" id="WP_076514719.1">
    <property type="nucleotide sequence ID" value="NZ_CALBOS010000011.1"/>
</dbReference>
<dbReference type="EMBL" id="FTOH01000003">
    <property type="protein sequence ID" value="SIS67023.1"/>
    <property type="molecule type" value="Genomic_DNA"/>
</dbReference>
<dbReference type="STRING" id="484498.SAMN05421686_103186"/>
<sequence>MRLFGTEKLPKGPSFRSARLICKDLGCSSLEFKAPAPRPAFGGRWEEEPGSVDLNSPARFELAETWDKKVIEGMRWQRLYSNNWRFNGFPIIQPRVGYLSCFVDVHAVDGLPINESLFDFSVLANQVLTNRELCIYARTEEGYTEAALDVNPDLWPDVLGPVNSQWLNKHGNDWLYIEEQQLTDTAYAINWISPITHQHYVCFRFVIRRYSIEGPNAYRIEERVRPDTFLDLMHQIMDSVKLELCEEMKVERDRIRTIEPSERRPVIEFTPEQLKVAKHVLYMSSFRKSEDGDDRWSSGMERLAPREEVEAFLDERVKFKPLPGSYPRGEIIYNRVPVLPITRLLDSQPQSSLEEKVNF</sequence>
<dbReference type="Proteomes" id="UP000185639">
    <property type="component" value="Unassembled WGS sequence"/>
</dbReference>
<dbReference type="AlphaFoldDB" id="A0A1N7KZL1"/>
<organism evidence="1 2">
    <name type="scientific">Thalassolituus maritimus</name>
    <dbReference type="NCBI Taxonomy" id="484498"/>
    <lineage>
        <taxon>Bacteria</taxon>
        <taxon>Pseudomonadati</taxon>
        <taxon>Pseudomonadota</taxon>
        <taxon>Gammaproteobacteria</taxon>
        <taxon>Oceanospirillales</taxon>
        <taxon>Oceanospirillaceae</taxon>
        <taxon>Thalassolituus</taxon>
    </lineage>
</organism>
<evidence type="ECO:0000313" key="2">
    <source>
        <dbReference type="Proteomes" id="UP000185639"/>
    </source>
</evidence>
<gene>
    <name evidence="1" type="ORF">SAMN05421686_103186</name>
</gene>
<proteinExistence type="predicted"/>
<protein>
    <submittedName>
        <fullName evidence="1">Uncharacterized protein</fullName>
    </submittedName>
</protein>
<dbReference type="OrthoDB" id="5726354at2"/>
<evidence type="ECO:0000313" key="1">
    <source>
        <dbReference type="EMBL" id="SIS67023.1"/>
    </source>
</evidence>
<keyword evidence="2" id="KW-1185">Reference proteome</keyword>
<accession>A0A1N7KZL1</accession>
<name>A0A1N7KZL1_9GAMM</name>
<reference evidence="2" key="1">
    <citation type="submission" date="2017-01" db="EMBL/GenBank/DDBJ databases">
        <authorList>
            <person name="Varghese N."/>
            <person name="Submissions S."/>
        </authorList>
    </citation>
    <scope>NUCLEOTIDE SEQUENCE [LARGE SCALE GENOMIC DNA]</scope>
    <source>
        <strain evidence="2">DSM 24913</strain>
    </source>
</reference>